<sequence>MAAGFTPELSHFGISVFDAGLMTKFYTNVFNMKVNDQGPGITFDFRLVFLSSRPDMHHQLVLAENRPADCTFSTVMQLSFKVGSLDELRAVRSAALQHGATKMRGLNHGNALSIYFHDPEGNTVEVYLDTPWYVPQPHGDVLDIDLPDEQIWAETEKKVRADPGFMLESDRQARFRHD</sequence>
<accession>A0A366HIJ7</accession>
<dbReference type="Gene3D" id="3.10.180.10">
    <property type="entry name" value="2,3-Dihydroxybiphenyl 1,2-Dioxygenase, domain 1"/>
    <property type="match status" value="1"/>
</dbReference>
<reference evidence="2 3" key="1">
    <citation type="submission" date="2018-06" db="EMBL/GenBank/DDBJ databases">
        <title>Genomic Encyclopedia of Type Strains, Phase IV (KMG-IV): sequencing the most valuable type-strain genomes for metagenomic binning, comparative biology and taxonomic classification.</title>
        <authorList>
            <person name="Goeker M."/>
        </authorList>
    </citation>
    <scope>NUCLEOTIDE SEQUENCE [LARGE SCALE GENOMIC DNA]</scope>
    <source>
        <strain evidence="2 3">DSM 25520</strain>
    </source>
</reference>
<dbReference type="OrthoDB" id="9795618at2"/>
<protein>
    <submittedName>
        <fullName evidence="2">Catechol 2,3-dioxygenase</fullName>
    </submittedName>
</protein>
<keyword evidence="2" id="KW-0223">Dioxygenase</keyword>
<dbReference type="PROSITE" id="PS51819">
    <property type="entry name" value="VOC"/>
    <property type="match status" value="1"/>
</dbReference>
<dbReference type="AlphaFoldDB" id="A0A366HIJ7"/>
<proteinExistence type="predicted"/>
<dbReference type="GO" id="GO:0051213">
    <property type="term" value="F:dioxygenase activity"/>
    <property type="evidence" value="ECO:0007669"/>
    <property type="project" value="UniProtKB-KW"/>
</dbReference>
<dbReference type="InterPro" id="IPR037523">
    <property type="entry name" value="VOC_core"/>
</dbReference>
<dbReference type="InterPro" id="IPR004360">
    <property type="entry name" value="Glyas_Fos-R_dOase_dom"/>
</dbReference>
<dbReference type="InterPro" id="IPR029068">
    <property type="entry name" value="Glyas_Bleomycin-R_OHBP_Dase"/>
</dbReference>
<gene>
    <name evidence="2" type="ORF">DFR37_102196</name>
</gene>
<evidence type="ECO:0000313" key="2">
    <source>
        <dbReference type="EMBL" id="RBP41817.1"/>
    </source>
</evidence>
<keyword evidence="2" id="KW-0560">Oxidoreductase</keyword>
<dbReference type="Proteomes" id="UP000253628">
    <property type="component" value="Unassembled WGS sequence"/>
</dbReference>
<dbReference type="SUPFAM" id="SSF54593">
    <property type="entry name" value="Glyoxalase/Bleomycin resistance protein/Dihydroxybiphenyl dioxygenase"/>
    <property type="match status" value="1"/>
</dbReference>
<name>A0A366HIJ7_9BURK</name>
<dbReference type="Pfam" id="PF00903">
    <property type="entry name" value="Glyoxalase"/>
    <property type="match status" value="1"/>
</dbReference>
<feature type="domain" description="VOC" evidence="1">
    <location>
        <begin position="8"/>
        <end position="129"/>
    </location>
</feature>
<keyword evidence="3" id="KW-1185">Reference proteome</keyword>
<dbReference type="EMBL" id="QNRQ01000002">
    <property type="protein sequence ID" value="RBP41817.1"/>
    <property type="molecule type" value="Genomic_DNA"/>
</dbReference>
<evidence type="ECO:0000259" key="1">
    <source>
        <dbReference type="PROSITE" id="PS51819"/>
    </source>
</evidence>
<comment type="caution">
    <text evidence="2">The sequence shown here is derived from an EMBL/GenBank/DDBJ whole genome shotgun (WGS) entry which is preliminary data.</text>
</comment>
<organism evidence="2 3">
    <name type="scientific">Eoetvoesiella caeni</name>
    <dbReference type="NCBI Taxonomy" id="645616"/>
    <lineage>
        <taxon>Bacteria</taxon>
        <taxon>Pseudomonadati</taxon>
        <taxon>Pseudomonadota</taxon>
        <taxon>Betaproteobacteria</taxon>
        <taxon>Burkholderiales</taxon>
        <taxon>Alcaligenaceae</taxon>
        <taxon>Eoetvoesiella</taxon>
    </lineage>
</organism>
<dbReference type="RefSeq" id="WP_113932064.1">
    <property type="nucleotide sequence ID" value="NZ_JBHUNU010000001.1"/>
</dbReference>
<evidence type="ECO:0000313" key="3">
    <source>
        <dbReference type="Proteomes" id="UP000253628"/>
    </source>
</evidence>